<evidence type="ECO:0000313" key="2">
    <source>
        <dbReference type="EMBL" id="POS84625.1"/>
    </source>
</evidence>
<feature type="region of interest" description="Disordered" evidence="1">
    <location>
        <begin position="66"/>
        <end position="88"/>
    </location>
</feature>
<comment type="caution">
    <text evidence="2">The sequence shown here is derived from an EMBL/GenBank/DDBJ whole genome shotgun (WGS) entry which is preliminary data.</text>
</comment>
<dbReference type="EMBL" id="PEDP01000929">
    <property type="protein sequence ID" value="POS84625.1"/>
    <property type="molecule type" value="Genomic_DNA"/>
</dbReference>
<dbReference type="OrthoDB" id="4526357at2759"/>
<feature type="compositionally biased region" description="Basic and acidic residues" evidence="1">
    <location>
        <begin position="75"/>
        <end position="88"/>
    </location>
</feature>
<evidence type="ECO:0000313" key="3">
    <source>
        <dbReference type="Proteomes" id="UP000237438"/>
    </source>
</evidence>
<sequence>MPARKACALKLFCDELSELTSKIFGVYIRDIPATSLPKKSLSVNLSPNDACLGIRSPKSYANAIKSRNPNTHFNTKSDHLNSTRHNSSKEHADDRLFLRLSNDNSLRAYSGFALLDYIKSELGSDKDLIKDDSISDAISSATEANPASISPSKDNAEFPDSMSNIWIVRLPEAHNRLPRVLFLFGCRTTTHVLPCRTTTPQCTRFWLWQNSRVCASSSRCRFCGSSQHSEPEYASHCAAGSGHICPPKYIHCHGPHPADVPKCELRPNPFRAPKSTTQIVAIRQISAEARLCIQADAGCIKPGSKKVLNDAVEKNQGTAYNHILPRSQTNIVNSSSPRITRSTNLFEVLR</sequence>
<evidence type="ECO:0000256" key="1">
    <source>
        <dbReference type="SAM" id="MobiDB-lite"/>
    </source>
</evidence>
<gene>
    <name evidence="2" type="ORF">EPUL_005528</name>
</gene>
<dbReference type="Proteomes" id="UP000237438">
    <property type="component" value="Unassembled WGS sequence"/>
</dbReference>
<name>A0A2S4PRF6_9PEZI</name>
<keyword evidence="3" id="KW-1185">Reference proteome</keyword>
<reference evidence="2 3" key="1">
    <citation type="submission" date="2017-10" db="EMBL/GenBank/DDBJ databases">
        <title>Development of genomic resources for the powdery mildew, Erysiphe pulchra.</title>
        <authorList>
            <person name="Wadl P.A."/>
            <person name="Mack B.M."/>
            <person name="Moore G."/>
            <person name="Beltz S.B."/>
        </authorList>
    </citation>
    <scope>NUCLEOTIDE SEQUENCE [LARGE SCALE GENOMIC DNA]</scope>
    <source>
        <strain evidence="2">Cflorida</strain>
    </source>
</reference>
<organism evidence="2 3">
    <name type="scientific">Erysiphe pulchra</name>
    <dbReference type="NCBI Taxonomy" id="225359"/>
    <lineage>
        <taxon>Eukaryota</taxon>
        <taxon>Fungi</taxon>
        <taxon>Dikarya</taxon>
        <taxon>Ascomycota</taxon>
        <taxon>Pezizomycotina</taxon>
        <taxon>Leotiomycetes</taxon>
        <taxon>Erysiphales</taxon>
        <taxon>Erysiphaceae</taxon>
        <taxon>Erysiphe</taxon>
    </lineage>
</organism>
<dbReference type="STRING" id="225359.A0A2S4PRF6"/>
<dbReference type="AlphaFoldDB" id="A0A2S4PRF6"/>
<proteinExistence type="predicted"/>
<protein>
    <submittedName>
        <fullName evidence="2">Uncharacterized protein</fullName>
    </submittedName>
</protein>
<accession>A0A2S4PRF6</accession>